<keyword evidence="9" id="KW-1185">Reference proteome</keyword>
<feature type="modified residue" description="4-aspartylphosphate" evidence="5">
    <location>
        <position position="456"/>
    </location>
</feature>
<dbReference type="InterPro" id="IPR036890">
    <property type="entry name" value="HATPase_C_sf"/>
</dbReference>
<feature type="domain" description="Response regulatory" evidence="7">
    <location>
        <begin position="407"/>
        <end position="524"/>
    </location>
</feature>
<dbReference type="SMART" id="SM00448">
    <property type="entry name" value="REC"/>
    <property type="match status" value="1"/>
</dbReference>
<dbReference type="SUPFAM" id="SSF55874">
    <property type="entry name" value="ATPase domain of HSP90 chaperone/DNA topoisomerase II/histidine kinase"/>
    <property type="match status" value="1"/>
</dbReference>
<dbReference type="CDD" id="cd00075">
    <property type="entry name" value="HATPase"/>
    <property type="match status" value="1"/>
</dbReference>
<dbReference type="CDD" id="cd00082">
    <property type="entry name" value="HisKA"/>
    <property type="match status" value="1"/>
</dbReference>
<dbReference type="InterPro" id="IPR001789">
    <property type="entry name" value="Sig_transdc_resp-reg_receiver"/>
</dbReference>
<dbReference type="SUPFAM" id="SSF47384">
    <property type="entry name" value="Homodimeric domain of signal transducing histidine kinase"/>
    <property type="match status" value="1"/>
</dbReference>
<evidence type="ECO:0000259" key="6">
    <source>
        <dbReference type="PROSITE" id="PS50109"/>
    </source>
</evidence>
<dbReference type="PRINTS" id="PR00344">
    <property type="entry name" value="BCTRLSENSOR"/>
</dbReference>
<dbReference type="PANTHER" id="PTHR45339:SF1">
    <property type="entry name" value="HYBRID SIGNAL TRANSDUCTION HISTIDINE KINASE J"/>
    <property type="match status" value="1"/>
</dbReference>
<proteinExistence type="predicted"/>
<dbReference type="PROSITE" id="PS50110">
    <property type="entry name" value="RESPONSE_REGULATORY"/>
    <property type="match status" value="1"/>
</dbReference>
<dbReference type="CDD" id="cd17546">
    <property type="entry name" value="REC_hyHK_CKI1_RcsC-like"/>
    <property type="match status" value="1"/>
</dbReference>
<keyword evidence="3 5" id="KW-0597">Phosphoprotein</keyword>
<comment type="caution">
    <text evidence="8">The sequence shown here is derived from an EMBL/GenBank/DDBJ whole genome shotgun (WGS) entry which is preliminary data.</text>
</comment>
<gene>
    <name evidence="8" type="ORF">GCM10017620_04030</name>
</gene>
<dbReference type="PROSITE" id="PS50109">
    <property type="entry name" value="HIS_KIN"/>
    <property type="match status" value="1"/>
</dbReference>
<dbReference type="Gene3D" id="1.10.287.130">
    <property type="match status" value="1"/>
</dbReference>
<dbReference type="PANTHER" id="PTHR45339">
    <property type="entry name" value="HYBRID SIGNAL TRANSDUCTION HISTIDINE KINASE J"/>
    <property type="match status" value="1"/>
</dbReference>
<dbReference type="RefSeq" id="WP_271163800.1">
    <property type="nucleotide sequence ID" value="NZ_BSFD01000001.1"/>
</dbReference>
<feature type="domain" description="Histidine kinase" evidence="6">
    <location>
        <begin position="167"/>
        <end position="385"/>
    </location>
</feature>
<dbReference type="SUPFAM" id="SSF52172">
    <property type="entry name" value="CheY-like"/>
    <property type="match status" value="1"/>
</dbReference>
<dbReference type="Gene3D" id="3.30.565.10">
    <property type="entry name" value="Histidine kinase-like ATPase, C-terminal domain"/>
    <property type="match status" value="1"/>
</dbReference>
<accession>A0ABQ5T5M7</accession>
<dbReference type="Gene3D" id="3.10.580.10">
    <property type="entry name" value="CBS-domain"/>
    <property type="match status" value="1"/>
</dbReference>
<evidence type="ECO:0000256" key="1">
    <source>
        <dbReference type="ARBA" id="ARBA00000085"/>
    </source>
</evidence>
<organism evidence="8 9">
    <name type="scientific">Brevundimonas intermedia</name>
    <dbReference type="NCBI Taxonomy" id="74315"/>
    <lineage>
        <taxon>Bacteria</taxon>
        <taxon>Pseudomonadati</taxon>
        <taxon>Pseudomonadota</taxon>
        <taxon>Alphaproteobacteria</taxon>
        <taxon>Caulobacterales</taxon>
        <taxon>Caulobacteraceae</taxon>
        <taxon>Brevundimonas</taxon>
    </lineage>
</organism>
<dbReference type="Pfam" id="PF00512">
    <property type="entry name" value="HisKA"/>
    <property type="match status" value="1"/>
</dbReference>
<dbReference type="Proteomes" id="UP001143509">
    <property type="component" value="Unassembled WGS sequence"/>
</dbReference>
<dbReference type="InterPro" id="IPR011006">
    <property type="entry name" value="CheY-like_superfamily"/>
</dbReference>
<reference evidence="8" key="1">
    <citation type="journal article" date="2014" name="Int. J. Syst. Evol. Microbiol.">
        <title>Complete genome of a new Firmicutes species belonging to the dominant human colonic microbiota ('Ruminococcus bicirculans') reveals two chromosomes and a selective capacity to utilize plant glucans.</title>
        <authorList>
            <consortium name="NISC Comparative Sequencing Program"/>
            <person name="Wegmann U."/>
            <person name="Louis P."/>
            <person name="Goesmann A."/>
            <person name="Henrissat B."/>
            <person name="Duncan S.H."/>
            <person name="Flint H.J."/>
        </authorList>
    </citation>
    <scope>NUCLEOTIDE SEQUENCE</scope>
    <source>
        <strain evidence="8">VKM B-1499</strain>
    </source>
</reference>
<name>A0ABQ5T5M7_9CAUL</name>
<dbReference type="InterPro" id="IPR003594">
    <property type="entry name" value="HATPase_dom"/>
</dbReference>
<dbReference type="SMART" id="SM00388">
    <property type="entry name" value="HisKA"/>
    <property type="match status" value="1"/>
</dbReference>
<dbReference type="Gene3D" id="3.40.50.2300">
    <property type="match status" value="1"/>
</dbReference>
<dbReference type="InterPro" id="IPR003661">
    <property type="entry name" value="HisK_dim/P_dom"/>
</dbReference>
<sequence length="546" mass="57866">MPLIGDFVDLIAPVAPSTPCAEVFDRFQTEPNTLALAVVADDNRPVGIIERNAFTLRMAAEFGRALYAKKPAESLMDRNAPIAEAATSAETFFQAYGAAELGALLSGFIVVADGRYLGVGTALQVVQAGAALHRQRAEEMGALARDLAYAEAEAVASSRAKSEFLAVMSHEIRTPLNGVLGVAALMEKKLEQEELRPYVRTVIDSGQSLLRLLTDALDMSRASAGMLTLEEEPLNLSAVAFDIDALWRARAEEKALSLTVRTDFESSPWVRADGMRIKQLLNNLVGNALKFTQTGGVVATLASRTTRDGLRVELTVDDSGPGVPEAAAATIFDPFNIGKAGREGAGAGLGLAICRQIAERMDGTIGLSVAPLGGARFHVVLPLSACPADEVGAAPPMAEPTPHDTLHVLVVDDNPTNRFVAAKLLEMFDCTAEMAENGQEALEAVQARPFDLVLMDIKMPVMDGVAATRAIRALPGPASRLPILALTANADERDELDYIAAGMNGVAQKPIQPDALLNAMRLVLADAEIDRPAEPPAEPMTETAAA</sequence>
<evidence type="ECO:0000256" key="3">
    <source>
        <dbReference type="ARBA" id="ARBA00022553"/>
    </source>
</evidence>
<evidence type="ECO:0000256" key="5">
    <source>
        <dbReference type="PROSITE-ProRule" id="PRU00169"/>
    </source>
</evidence>
<dbReference type="InterPro" id="IPR036097">
    <property type="entry name" value="HisK_dim/P_sf"/>
</dbReference>
<dbReference type="Pfam" id="PF00072">
    <property type="entry name" value="Response_reg"/>
    <property type="match status" value="1"/>
</dbReference>
<dbReference type="InterPro" id="IPR046342">
    <property type="entry name" value="CBS_dom_sf"/>
</dbReference>
<protein>
    <recommendedName>
        <fullName evidence="2">histidine kinase</fullName>
        <ecNumber evidence="2">2.7.13.3</ecNumber>
    </recommendedName>
</protein>
<dbReference type="InterPro" id="IPR004358">
    <property type="entry name" value="Sig_transdc_His_kin-like_C"/>
</dbReference>
<dbReference type="EC" id="2.7.13.3" evidence="2"/>
<evidence type="ECO:0000256" key="4">
    <source>
        <dbReference type="ARBA" id="ARBA00023012"/>
    </source>
</evidence>
<dbReference type="SMART" id="SM00387">
    <property type="entry name" value="HATPase_c"/>
    <property type="match status" value="1"/>
</dbReference>
<dbReference type="EMBL" id="BSFD01000001">
    <property type="protein sequence ID" value="GLK47430.1"/>
    <property type="molecule type" value="Genomic_DNA"/>
</dbReference>
<keyword evidence="4" id="KW-0902">Two-component regulatory system</keyword>
<dbReference type="InterPro" id="IPR005467">
    <property type="entry name" value="His_kinase_dom"/>
</dbReference>
<evidence type="ECO:0000259" key="7">
    <source>
        <dbReference type="PROSITE" id="PS50110"/>
    </source>
</evidence>
<evidence type="ECO:0000313" key="8">
    <source>
        <dbReference type="EMBL" id="GLK47430.1"/>
    </source>
</evidence>
<evidence type="ECO:0000313" key="9">
    <source>
        <dbReference type="Proteomes" id="UP001143509"/>
    </source>
</evidence>
<reference evidence="8" key="2">
    <citation type="submission" date="2023-01" db="EMBL/GenBank/DDBJ databases">
        <authorList>
            <person name="Sun Q."/>
            <person name="Evtushenko L."/>
        </authorList>
    </citation>
    <scope>NUCLEOTIDE SEQUENCE</scope>
    <source>
        <strain evidence="8">VKM B-1499</strain>
    </source>
</reference>
<comment type="catalytic activity">
    <reaction evidence="1">
        <text>ATP + protein L-histidine = ADP + protein N-phospho-L-histidine.</text>
        <dbReference type="EC" id="2.7.13.3"/>
    </reaction>
</comment>
<evidence type="ECO:0000256" key="2">
    <source>
        <dbReference type="ARBA" id="ARBA00012438"/>
    </source>
</evidence>
<dbReference type="Pfam" id="PF02518">
    <property type="entry name" value="HATPase_c"/>
    <property type="match status" value="1"/>
</dbReference>